<reference evidence="2" key="1">
    <citation type="submission" date="2017-03" db="EMBL/GenBank/DDBJ databases">
        <title>Phytopthora megakarya and P. palmivora, two closely related causual agents of cacao black pod achieved similar genome size and gene model numbers by different mechanisms.</title>
        <authorList>
            <person name="Ali S."/>
            <person name="Shao J."/>
            <person name="Larry D.J."/>
            <person name="Kronmiller B."/>
            <person name="Shen D."/>
            <person name="Strem M.D."/>
            <person name="Melnick R.L."/>
            <person name="Guiltinan M.J."/>
            <person name="Tyler B.M."/>
            <person name="Meinhardt L.W."/>
            <person name="Bailey B.A."/>
        </authorList>
    </citation>
    <scope>NUCLEOTIDE SEQUENCE [LARGE SCALE GENOMIC DNA]</scope>
    <source>
        <strain evidence="2">zdho120</strain>
    </source>
</reference>
<dbReference type="Gene3D" id="3.30.420.10">
    <property type="entry name" value="Ribonuclease H-like superfamily/Ribonuclease H"/>
    <property type="match status" value="1"/>
</dbReference>
<dbReference type="AlphaFoldDB" id="A0A225VBD2"/>
<gene>
    <name evidence="1" type="ORF">PHMEG_00026198</name>
</gene>
<name>A0A225VBD2_9STRA</name>
<evidence type="ECO:0000313" key="1">
    <source>
        <dbReference type="EMBL" id="OWZ02269.1"/>
    </source>
</evidence>
<dbReference type="PANTHER" id="PTHR47169:SF2">
    <property type="entry name" value="OS01G0541250 PROTEIN"/>
    <property type="match status" value="1"/>
</dbReference>
<dbReference type="InterPro" id="IPR036397">
    <property type="entry name" value="RNaseH_sf"/>
</dbReference>
<accession>A0A225VBD2</accession>
<dbReference type="PANTHER" id="PTHR47169">
    <property type="entry name" value="OS01G0541250 PROTEIN"/>
    <property type="match status" value="1"/>
</dbReference>
<proteinExistence type="predicted"/>
<sequence>MCTRYANFHTAKHGTPHVITNDPDVLWAELPDLNVLDLGYLSSLQSLQYHEDCFNIDEVIAAVKGSYRRLESDKLNNIFLMLQKLWTDGSNEYKLPHVGKVKLQRRRELPQSLHCDPAVEHAVRLLHEGVVIDV</sequence>
<dbReference type="OrthoDB" id="97496at2759"/>
<evidence type="ECO:0000313" key="2">
    <source>
        <dbReference type="Proteomes" id="UP000198211"/>
    </source>
</evidence>
<keyword evidence="2" id="KW-1185">Reference proteome</keyword>
<comment type="caution">
    <text evidence="1">The sequence shown here is derived from an EMBL/GenBank/DDBJ whole genome shotgun (WGS) entry which is preliminary data.</text>
</comment>
<dbReference type="EMBL" id="NBNE01006285">
    <property type="protein sequence ID" value="OWZ02269.1"/>
    <property type="molecule type" value="Genomic_DNA"/>
</dbReference>
<dbReference type="GO" id="GO:0003676">
    <property type="term" value="F:nucleic acid binding"/>
    <property type="evidence" value="ECO:0007669"/>
    <property type="project" value="InterPro"/>
</dbReference>
<dbReference type="Proteomes" id="UP000198211">
    <property type="component" value="Unassembled WGS sequence"/>
</dbReference>
<protein>
    <submittedName>
        <fullName evidence="1">Transposon protein</fullName>
    </submittedName>
</protein>
<organism evidence="1 2">
    <name type="scientific">Phytophthora megakarya</name>
    <dbReference type="NCBI Taxonomy" id="4795"/>
    <lineage>
        <taxon>Eukaryota</taxon>
        <taxon>Sar</taxon>
        <taxon>Stramenopiles</taxon>
        <taxon>Oomycota</taxon>
        <taxon>Peronosporomycetes</taxon>
        <taxon>Peronosporales</taxon>
        <taxon>Peronosporaceae</taxon>
        <taxon>Phytophthora</taxon>
    </lineage>
</organism>